<evidence type="ECO:0000313" key="3">
    <source>
        <dbReference type="Proteomes" id="UP000277580"/>
    </source>
</evidence>
<evidence type="ECO:0000256" key="1">
    <source>
        <dbReference type="SAM" id="MobiDB-lite"/>
    </source>
</evidence>
<keyword evidence="3" id="KW-1185">Reference proteome</keyword>
<feature type="compositionally biased region" description="Basic and acidic residues" evidence="1">
    <location>
        <begin position="237"/>
        <end position="247"/>
    </location>
</feature>
<feature type="compositionally biased region" description="Acidic residues" evidence="1">
    <location>
        <begin position="93"/>
        <end position="115"/>
    </location>
</feature>
<feature type="region of interest" description="Disordered" evidence="1">
    <location>
        <begin position="235"/>
        <end position="267"/>
    </location>
</feature>
<reference evidence="2 3" key="1">
    <citation type="journal article" date="2018" name="Nat. Ecol. Evol.">
        <title>Pezizomycetes genomes reveal the molecular basis of ectomycorrhizal truffle lifestyle.</title>
        <authorList>
            <person name="Murat C."/>
            <person name="Payen T."/>
            <person name="Noel B."/>
            <person name="Kuo A."/>
            <person name="Morin E."/>
            <person name="Chen J."/>
            <person name="Kohler A."/>
            <person name="Krizsan K."/>
            <person name="Balestrini R."/>
            <person name="Da Silva C."/>
            <person name="Montanini B."/>
            <person name="Hainaut M."/>
            <person name="Levati E."/>
            <person name="Barry K.W."/>
            <person name="Belfiori B."/>
            <person name="Cichocki N."/>
            <person name="Clum A."/>
            <person name="Dockter R.B."/>
            <person name="Fauchery L."/>
            <person name="Guy J."/>
            <person name="Iotti M."/>
            <person name="Le Tacon F."/>
            <person name="Lindquist E.A."/>
            <person name="Lipzen A."/>
            <person name="Malagnac F."/>
            <person name="Mello A."/>
            <person name="Molinier V."/>
            <person name="Miyauchi S."/>
            <person name="Poulain J."/>
            <person name="Riccioni C."/>
            <person name="Rubini A."/>
            <person name="Sitrit Y."/>
            <person name="Splivallo R."/>
            <person name="Traeger S."/>
            <person name="Wang M."/>
            <person name="Zifcakova L."/>
            <person name="Wipf D."/>
            <person name="Zambonelli A."/>
            <person name="Paolocci F."/>
            <person name="Nowrousian M."/>
            <person name="Ottonello S."/>
            <person name="Baldrian P."/>
            <person name="Spatafora J.W."/>
            <person name="Henrissat B."/>
            <person name="Nagy L.G."/>
            <person name="Aury J.M."/>
            <person name="Wincker P."/>
            <person name="Grigoriev I.V."/>
            <person name="Bonfante P."/>
            <person name="Martin F.M."/>
        </authorList>
    </citation>
    <scope>NUCLEOTIDE SEQUENCE [LARGE SCALE GENOMIC DNA]</scope>
    <source>
        <strain evidence="2 3">CCBAS932</strain>
    </source>
</reference>
<dbReference type="OrthoDB" id="5402147at2759"/>
<feature type="compositionally biased region" description="Low complexity" evidence="1">
    <location>
        <begin position="369"/>
        <end position="392"/>
    </location>
</feature>
<name>A0A3N4KPJ7_9PEZI</name>
<dbReference type="AlphaFoldDB" id="A0A3N4KPJ7"/>
<dbReference type="Proteomes" id="UP000277580">
    <property type="component" value="Unassembled WGS sequence"/>
</dbReference>
<organism evidence="2 3">
    <name type="scientific">Morchella conica CCBAS932</name>
    <dbReference type="NCBI Taxonomy" id="1392247"/>
    <lineage>
        <taxon>Eukaryota</taxon>
        <taxon>Fungi</taxon>
        <taxon>Dikarya</taxon>
        <taxon>Ascomycota</taxon>
        <taxon>Pezizomycotina</taxon>
        <taxon>Pezizomycetes</taxon>
        <taxon>Pezizales</taxon>
        <taxon>Morchellaceae</taxon>
        <taxon>Morchella</taxon>
    </lineage>
</organism>
<feature type="region of interest" description="Disordered" evidence="1">
    <location>
        <begin position="87"/>
        <end position="130"/>
    </location>
</feature>
<sequence>MAFRAPPNTRHLSIHSIPPIPESDQHLLYSPQLSSPGRPPSEQPAVGYQNEQETDEWVVFSPSTIGTATVTTTSDLGSVVSAPCILRHGNYGESEDEEEEDDTDDDYMDDDDGTETDSLQPFRELANDPPPVRLPTHDGLGTFPLSSPTTTTSTGVLRSLEESLRIVAMAGSTSSNDSDARIDRWRRQHSQALLDEIERVTRRKMSVASLRGAGGGSSKDVKALLDEETGFMAASTEEERGMEEKKTMQGKMEEEEQRQKEEQDVDTENPETIWRRITRRFIRDIMGIDDELLQVIFGEALPESSYLDPTSTPLNPTPAPTAAEDRLLNRLARELGVLVTQYTSHPAPDGAAFSTLHRADDDDADNYNDDGVQTPQPRTITTTTGTATSTHLQTPATLSDAEIPHYNFTPTLHHSDTAQWGLDIDDDSQHEEEKVRREYWEQELGVRVFFSFLKSRFSSPSPPPQQVVVPGPMFQQHPLIRSPSEMRSGGWGAAAKTVSRSGSGRSARGFYWDVASSVGSGKGSCVGTGVWAAI</sequence>
<gene>
    <name evidence="2" type="ORF">P167DRAFT_395137</name>
</gene>
<feature type="region of interest" description="Disordered" evidence="1">
    <location>
        <begin position="346"/>
        <end position="392"/>
    </location>
</feature>
<dbReference type="InParanoid" id="A0A3N4KPJ7"/>
<feature type="region of interest" description="Disordered" evidence="1">
    <location>
        <begin position="1"/>
        <end position="51"/>
    </location>
</feature>
<dbReference type="EMBL" id="ML119177">
    <property type="protein sequence ID" value="RPB07695.1"/>
    <property type="molecule type" value="Genomic_DNA"/>
</dbReference>
<protein>
    <submittedName>
        <fullName evidence="2">Uncharacterized protein</fullName>
    </submittedName>
</protein>
<evidence type="ECO:0000313" key="2">
    <source>
        <dbReference type="EMBL" id="RPB07695.1"/>
    </source>
</evidence>
<proteinExistence type="predicted"/>
<accession>A0A3N4KPJ7</accession>